<evidence type="ECO:0000313" key="18">
    <source>
        <dbReference type="Proteomes" id="UP001501581"/>
    </source>
</evidence>
<dbReference type="RefSeq" id="WP_343991710.1">
    <property type="nucleotide sequence ID" value="NZ_BAAALG010000003.1"/>
</dbReference>
<keyword evidence="5" id="KW-0533">Nickel</keyword>
<reference evidence="17 18" key="1">
    <citation type="journal article" date="2019" name="Int. J. Syst. Evol. Microbiol.">
        <title>The Global Catalogue of Microorganisms (GCM) 10K type strain sequencing project: providing services to taxonomists for standard genome sequencing and annotation.</title>
        <authorList>
            <consortium name="The Broad Institute Genomics Platform"/>
            <consortium name="The Broad Institute Genome Sequencing Center for Infectious Disease"/>
            <person name="Wu L."/>
            <person name="Ma J."/>
        </authorList>
    </citation>
    <scope>NUCLEOTIDE SEQUENCE [LARGE SCALE GENOMIC DNA]</scope>
    <source>
        <strain evidence="17 18">JCM 13008</strain>
    </source>
</reference>
<comment type="caution">
    <text evidence="17">The sequence shown here is derived from an EMBL/GenBank/DDBJ whole genome shotgun (WGS) entry which is preliminary data.</text>
</comment>
<evidence type="ECO:0000256" key="7">
    <source>
        <dbReference type="ARBA" id="ARBA00022840"/>
    </source>
</evidence>
<dbReference type="GO" id="GO:0005524">
    <property type="term" value="F:ATP binding"/>
    <property type="evidence" value="ECO:0007669"/>
    <property type="project" value="UniProtKB-KW"/>
</dbReference>
<keyword evidence="4" id="KW-1003">Cell membrane</keyword>
<dbReference type="SMART" id="SM00382">
    <property type="entry name" value="AAA"/>
    <property type="match status" value="1"/>
</dbReference>
<evidence type="ECO:0000313" key="17">
    <source>
        <dbReference type="EMBL" id="GAA1094908.1"/>
    </source>
</evidence>
<sequence length="265" mass="28073">MSVLLEIRDLSVSFRQYDRGLRRRTITPVEAMDLAAAPGELVALVGESGAGKTLLGEAVLGMLPGNARVAGTVRYRGEELTEQRRRALVGRELVMLPQSVTYLDPTARVGAQIGRALRLAGRAQGRDEVVAALAARNLDAEVARRYPHELSGGMARRVLLAMALAGSPDLVFADEPTPGLDEDSVRAIFAELRAIADAGAAVIAVSHDLTQVVEVADRMVICQGGRTVETAAPSAFGQGAVRHPYSRALWAALPANGFAVAEEVS</sequence>
<evidence type="ECO:0000256" key="1">
    <source>
        <dbReference type="ARBA" id="ARBA00004202"/>
    </source>
</evidence>
<comment type="catalytic activity">
    <reaction evidence="15">
        <text>Ni(2+)(out) + ATP + H2O = Ni(2+)(in) + ADP + phosphate + H(+)</text>
        <dbReference type="Rhea" id="RHEA:15557"/>
        <dbReference type="ChEBI" id="CHEBI:15377"/>
        <dbReference type="ChEBI" id="CHEBI:15378"/>
        <dbReference type="ChEBI" id="CHEBI:30616"/>
        <dbReference type="ChEBI" id="CHEBI:43474"/>
        <dbReference type="ChEBI" id="CHEBI:49786"/>
        <dbReference type="ChEBI" id="CHEBI:456216"/>
        <dbReference type="EC" id="7.2.2.11"/>
    </reaction>
    <physiologicalReaction direction="left-to-right" evidence="15">
        <dbReference type="Rhea" id="RHEA:15558"/>
    </physiologicalReaction>
</comment>
<evidence type="ECO:0000256" key="10">
    <source>
        <dbReference type="ARBA" id="ARBA00023112"/>
    </source>
</evidence>
<evidence type="ECO:0000256" key="12">
    <source>
        <dbReference type="ARBA" id="ARBA00038669"/>
    </source>
</evidence>
<gene>
    <name evidence="17" type="ORF">GCM10009668_08500</name>
</gene>
<evidence type="ECO:0000256" key="14">
    <source>
        <dbReference type="ARBA" id="ARBA00044143"/>
    </source>
</evidence>
<keyword evidence="9" id="KW-0406">Ion transport</keyword>
<protein>
    <recommendedName>
        <fullName evidence="14">Nickel import system ATP-binding protein NikD</fullName>
        <ecNumber evidence="13">7.2.2.11</ecNumber>
    </recommendedName>
</protein>
<proteinExistence type="inferred from homology"/>
<keyword evidence="3" id="KW-0813">Transport</keyword>
<evidence type="ECO:0000259" key="16">
    <source>
        <dbReference type="PROSITE" id="PS50893"/>
    </source>
</evidence>
<comment type="similarity">
    <text evidence="2">Belongs to the ABC transporter superfamily.</text>
</comment>
<evidence type="ECO:0000256" key="13">
    <source>
        <dbReference type="ARBA" id="ARBA00039098"/>
    </source>
</evidence>
<keyword evidence="7 17" id="KW-0067">ATP-binding</keyword>
<evidence type="ECO:0000256" key="4">
    <source>
        <dbReference type="ARBA" id="ARBA00022475"/>
    </source>
</evidence>
<accession>A0ABN1TPH4</accession>
<dbReference type="EC" id="7.2.2.11" evidence="13"/>
<name>A0ABN1TPH4_9ACTN</name>
<dbReference type="InterPro" id="IPR003593">
    <property type="entry name" value="AAA+_ATPase"/>
</dbReference>
<dbReference type="Gene3D" id="3.40.50.300">
    <property type="entry name" value="P-loop containing nucleotide triphosphate hydrolases"/>
    <property type="match status" value="1"/>
</dbReference>
<keyword evidence="18" id="KW-1185">Reference proteome</keyword>
<dbReference type="PROSITE" id="PS50893">
    <property type="entry name" value="ABC_TRANSPORTER_2"/>
    <property type="match status" value="1"/>
</dbReference>
<dbReference type="Proteomes" id="UP001501581">
    <property type="component" value="Unassembled WGS sequence"/>
</dbReference>
<organism evidence="17 18">
    <name type="scientific">Nocardioides dubius</name>
    <dbReference type="NCBI Taxonomy" id="317019"/>
    <lineage>
        <taxon>Bacteria</taxon>
        <taxon>Bacillati</taxon>
        <taxon>Actinomycetota</taxon>
        <taxon>Actinomycetes</taxon>
        <taxon>Propionibacteriales</taxon>
        <taxon>Nocardioidaceae</taxon>
        <taxon>Nocardioides</taxon>
    </lineage>
</organism>
<evidence type="ECO:0000256" key="11">
    <source>
        <dbReference type="ARBA" id="ARBA00023136"/>
    </source>
</evidence>
<keyword evidence="10" id="KW-0921">Nickel transport</keyword>
<evidence type="ECO:0000256" key="8">
    <source>
        <dbReference type="ARBA" id="ARBA00022967"/>
    </source>
</evidence>
<dbReference type="InterPro" id="IPR003439">
    <property type="entry name" value="ABC_transporter-like_ATP-bd"/>
</dbReference>
<comment type="subunit">
    <text evidence="12">The complex is composed of two ATP-binding proteins (NikD and NikE), two transmembrane proteins (NikB and NikC) and a solute-binding protein (NikA).</text>
</comment>
<dbReference type="Pfam" id="PF00005">
    <property type="entry name" value="ABC_tran"/>
    <property type="match status" value="1"/>
</dbReference>
<dbReference type="InterPro" id="IPR017871">
    <property type="entry name" value="ABC_transporter-like_CS"/>
</dbReference>
<evidence type="ECO:0000256" key="15">
    <source>
        <dbReference type="ARBA" id="ARBA00048610"/>
    </source>
</evidence>
<dbReference type="InterPro" id="IPR027417">
    <property type="entry name" value="P-loop_NTPase"/>
</dbReference>
<evidence type="ECO:0000256" key="2">
    <source>
        <dbReference type="ARBA" id="ARBA00005417"/>
    </source>
</evidence>
<keyword evidence="11" id="KW-0472">Membrane</keyword>
<evidence type="ECO:0000256" key="5">
    <source>
        <dbReference type="ARBA" id="ARBA00022596"/>
    </source>
</evidence>
<keyword evidence="8" id="KW-1278">Translocase</keyword>
<dbReference type="InterPro" id="IPR050388">
    <property type="entry name" value="ABC_Ni/Peptide_Import"/>
</dbReference>
<evidence type="ECO:0000256" key="9">
    <source>
        <dbReference type="ARBA" id="ARBA00023065"/>
    </source>
</evidence>
<dbReference type="PANTHER" id="PTHR43297">
    <property type="entry name" value="OLIGOPEPTIDE TRANSPORT ATP-BINDING PROTEIN APPD"/>
    <property type="match status" value="1"/>
</dbReference>
<keyword evidence="6" id="KW-0547">Nucleotide-binding</keyword>
<evidence type="ECO:0000256" key="3">
    <source>
        <dbReference type="ARBA" id="ARBA00022448"/>
    </source>
</evidence>
<dbReference type="PROSITE" id="PS00211">
    <property type="entry name" value="ABC_TRANSPORTER_1"/>
    <property type="match status" value="1"/>
</dbReference>
<dbReference type="PANTHER" id="PTHR43297:SF13">
    <property type="entry name" value="NICKEL ABC TRANSPORTER, ATP-BINDING PROTEIN"/>
    <property type="match status" value="1"/>
</dbReference>
<comment type="subcellular location">
    <subcellularLocation>
        <location evidence="1">Cell membrane</location>
        <topology evidence="1">Peripheral membrane protein</topology>
    </subcellularLocation>
</comment>
<dbReference type="SUPFAM" id="SSF52540">
    <property type="entry name" value="P-loop containing nucleoside triphosphate hydrolases"/>
    <property type="match status" value="1"/>
</dbReference>
<dbReference type="EMBL" id="BAAALG010000003">
    <property type="protein sequence ID" value="GAA1094908.1"/>
    <property type="molecule type" value="Genomic_DNA"/>
</dbReference>
<feature type="domain" description="ABC transporter" evidence="16">
    <location>
        <begin position="7"/>
        <end position="249"/>
    </location>
</feature>
<evidence type="ECO:0000256" key="6">
    <source>
        <dbReference type="ARBA" id="ARBA00022741"/>
    </source>
</evidence>